<dbReference type="SUPFAM" id="SSF46894">
    <property type="entry name" value="C-terminal effector domain of the bipartite response regulators"/>
    <property type="match status" value="1"/>
</dbReference>
<dbReference type="KEGG" id="ttz:FHG85_10500"/>
<keyword evidence="5" id="KW-1185">Reference proteome</keyword>
<evidence type="ECO:0000313" key="5">
    <source>
        <dbReference type="Proteomes" id="UP000500961"/>
    </source>
</evidence>
<dbReference type="Pfam" id="PF07495">
    <property type="entry name" value="Y_Y_Y"/>
    <property type="match status" value="1"/>
</dbReference>
<evidence type="ECO:0000256" key="1">
    <source>
        <dbReference type="SAM" id="Coils"/>
    </source>
</evidence>
<dbReference type="GO" id="GO:0006355">
    <property type="term" value="P:regulation of DNA-templated transcription"/>
    <property type="evidence" value="ECO:0007669"/>
    <property type="project" value="InterPro"/>
</dbReference>
<dbReference type="Gene3D" id="2.60.40.10">
    <property type="entry name" value="Immunoglobulins"/>
    <property type="match status" value="1"/>
</dbReference>
<proteinExistence type="predicted"/>
<dbReference type="InterPro" id="IPR011123">
    <property type="entry name" value="Y_Y_Y"/>
</dbReference>
<sequence length="961" mass="110622">MRRFAFIVFAFLGLELHSQINTVGLPVIKHFQKSEYGGGTQNWSIDQDKRGFIYIANNRGVLRFDGQRWNLFQLPKEQLVRSVLCSGDTIYVGAFEEIGYFTYDAKQDLVYNTLTPNISELDKNFDEAWRIYRIGSSIVFQTFTHVIVLNNGKVNSYKAPEALQFSFIIDTAFYVQSKDGSIYRFREGEFYPYDDKGVFNGKQIWASFKLTNGNTFFATINHGVWVYDGEKFMPWRGKANEFLKQYQIFSAAQIKGGYIAFGTIQNGLVITDEQGNLVRFINKSLGLQNNTVLSTFVDADNNLWLGLDKGIDYVELNSSLGFIGEGLGLEGVVYASIIFANKIFVGTNQGLYYADWPLRSSFDEGKPFRLLPQTKGQVWSLFESRGKLYCGHNFGTFVIDKNLNVSQISSVEGSWCFLPLRNYPNKLIVGKYNGMHLYEFSNGEWKHDRMIAGFNESSRIIAEDDNESIWVAHGYKGVFKIILNQQKDSARFVSLYDDTRGFPERIGVNVERVGNQILFLTLKGIYRYNSLTDKMEPYHELNSIIGDVTGIRRMVEDSKGNIWVVRFDEVLKLKRNEDGTRVAEATPLNRFGRSFVSSFENIYVDNSGLVFVGTEDGLACYNSQFSSTPDSKQRNCLIKSVSTLGKKNRLVFNDYSVASTKRIEIPFSENSIRVEVAAPVYSAGTISFRFLVKGYSNGWTDWTEQPVIDFNRLPYGNYELKVQAKDAMGRIYYSDPLSIQVLIPWYLSWHAFVLYLVILVLGLIVVRVLVRRRVRMATEKIKEQKDIELKIQEEAHKRQVLEAESEIMRLKAENLQNQVEHKNRELASIALHIAHKNEFLSKLKQRLEVISKAINPVSQKEVLELIRNIDSDLKMDNEWERFEYHFDEVHGNFLKRLKEMYPDLTPNELRLSAYLRLNMTTKDIAQILNISVRGVEISRYRLRKKLKIDSDTNLVDFMLNL</sequence>
<dbReference type="PROSITE" id="PS50043">
    <property type="entry name" value="HTH_LUXR_2"/>
    <property type="match status" value="1"/>
</dbReference>
<dbReference type="EMBL" id="CP041345">
    <property type="protein sequence ID" value="QKG80678.1"/>
    <property type="molecule type" value="Genomic_DNA"/>
</dbReference>
<dbReference type="InterPro" id="IPR015943">
    <property type="entry name" value="WD40/YVTN_repeat-like_dom_sf"/>
</dbReference>
<feature type="transmembrane region" description="Helical" evidence="2">
    <location>
        <begin position="745"/>
        <end position="770"/>
    </location>
</feature>
<organism evidence="4 5">
    <name type="scientific">Tenuifilum thalassicum</name>
    <dbReference type="NCBI Taxonomy" id="2590900"/>
    <lineage>
        <taxon>Bacteria</taxon>
        <taxon>Pseudomonadati</taxon>
        <taxon>Bacteroidota</taxon>
        <taxon>Bacteroidia</taxon>
        <taxon>Bacteroidales</taxon>
        <taxon>Tenuifilaceae</taxon>
        <taxon>Tenuifilum</taxon>
    </lineage>
</organism>
<dbReference type="Gene3D" id="2.130.10.10">
    <property type="entry name" value="YVTN repeat-like/Quinoprotein amine dehydrogenase"/>
    <property type="match status" value="2"/>
</dbReference>
<dbReference type="InterPro" id="IPR013783">
    <property type="entry name" value="Ig-like_fold"/>
</dbReference>
<feature type="domain" description="HTH luxR-type" evidence="3">
    <location>
        <begin position="897"/>
        <end position="961"/>
    </location>
</feature>
<evidence type="ECO:0000256" key="2">
    <source>
        <dbReference type="SAM" id="Phobius"/>
    </source>
</evidence>
<evidence type="ECO:0000313" key="4">
    <source>
        <dbReference type="EMBL" id="QKG80678.1"/>
    </source>
</evidence>
<protein>
    <recommendedName>
        <fullName evidence="3">HTH luxR-type domain-containing protein</fullName>
    </recommendedName>
</protein>
<reference evidence="4 5" key="1">
    <citation type="submission" date="2019-07" db="EMBL/GenBank/DDBJ databases">
        <title>Thalassofilum flectens gen. nov., sp. nov., a novel moderate thermophilic anaerobe from a shallow sea hot spring in Kunashir Island (Russia), representing a new family in the order Bacteroidales, and proposal of Thalassofilacea fam. nov.</title>
        <authorList>
            <person name="Kochetkova T.V."/>
            <person name="Podosokorskaya O.A."/>
            <person name="Novikov A."/>
            <person name="Elcheninov A.G."/>
            <person name="Toshchakov S.V."/>
            <person name="Kublanov I.V."/>
        </authorList>
    </citation>
    <scope>NUCLEOTIDE SEQUENCE [LARGE SCALE GENOMIC DNA]</scope>
    <source>
        <strain evidence="4 5">38-H</strain>
    </source>
</reference>
<keyword evidence="1" id="KW-0175">Coiled coil</keyword>
<keyword evidence="2" id="KW-0472">Membrane</keyword>
<dbReference type="Gene3D" id="1.10.10.10">
    <property type="entry name" value="Winged helix-like DNA-binding domain superfamily/Winged helix DNA-binding domain"/>
    <property type="match status" value="1"/>
</dbReference>
<dbReference type="GO" id="GO:0003677">
    <property type="term" value="F:DNA binding"/>
    <property type="evidence" value="ECO:0007669"/>
    <property type="project" value="InterPro"/>
</dbReference>
<dbReference type="InterPro" id="IPR036388">
    <property type="entry name" value="WH-like_DNA-bd_sf"/>
</dbReference>
<name>A0A7D4BFG4_9BACT</name>
<dbReference type="Pfam" id="PF00196">
    <property type="entry name" value="GerE"/>
    <property type="match status" value="1"/>
</dbReference>
<keyword evidence="2" id="KW-0812">Transmembrane</keyword>
<dbReference type="SUPFAM" id="SSF63829">
    <property type="entry name" value="Calcium-dependent phosphotriesterase"/>
    <property type="match status" value="1"/>
</dbReference>
<keyword evidence="2" id="KW-1133">Transmembrane helix</keyword>
<feature type="coiled-coil region" evidence="1">
    <location>
        <begin position="784"/>
        <end position="832"/>
    </location>
</feature>
<dbReference type="InterPro" id="IPR000792">
    <property type="entry name" value="Tscrpt_reg_LuxR_C"/>
</dbReference>
<accession>A0A7D4BFG4</accession>
<dbReference type="SMART" id="SM00421">
    <property type="entry name" value="HTH_LUXR"/>
    <property type="match status" value="1"/>
</dbReference>
<evidence type="ECO:0000259" key="3">
    <source>
        <dbReference type="PROSITE" id="PS50043"/>
    </source>
</evidence>
<gene>
    <name evidence="4" type="ORF">FHG85_10500</name>
</gene>
<dbReference type="AlphaFoldDB" id="A0A7D4BFG4"/>
<dbReference type="RefSeq" id="WP_173075648.1">
    <property type="nucleotide sequence ID" value="NZ_CP041345.1"/>
</dbReference>
<dbReference type="Proteomes" id="UP000500961">
    <property type="component" value="Chromosome"/>
</dbReference>
<dbReference type="InterPro" id="IPR016032">
    <property type="entry name" value="Sig_transdc_resp-reg_C-effctor"/>
</dbReference>